<dbReference type="InterPro" id="IPR043166">
    <property type="entry name" value="LarA-like_C"/>
</dbReference>
<dbReference type="Pfam" id="PF21113">
    <property type="entry name" value="LarA_C"/>
    <property type="match status" value="1"/>
</dbReference>
<organism evidence="3 4">
    <name type="scientific">Skermanella cutis</name>
    <dbReference type="NCBI Taxonomy" id="2775420"/>
    <lineage>
        <taxon>Bacteria</taxon>
        <taxon>Pseudomonadati</taxon>
        <taxon>Pseudomonadota</taxon>
        <taxon>Alphaproteobacteria</taxon>
        <taxon>Rhodospirillales</taxon>
        <taxon>Azospirillaceae</taxon>
        <taxon>Skermanella</taxon>
    </lineage>
</organism>
<evidence type="ECO:0000259" key="1">
    <source>
        <dbReference type="Pfam" id="PF09861"/>
    </source>
</evidence>
<dbReference type="RefSeq" id="WP_201077550.1">
    <property type="nucleotide sequence ID" value="NZ_CP067420.1"/>
</dbReference>
<accession>A0ABX7B9L7</accession>
<evidence type="ECO:0000313" key="4">
    <source>
        <dbReference type="Proteomes" id="UP000595197"/>
    </source>
</evidence>
<gene>
    <name evidence="3" type="primary">larA</name>
    <name evidence="3" type="ORF">IGS68_04140</name>
</gene>
<dbReference type="PANTHER" id="PTHR33171:SF17">
    <property type="entry name" value="LARA-LIKE N-TERMINAL DOMAIN-CONTAINING PROTEIN"/>
    <property type="match status" value="1"/>
</dbReference>
<keyword evidence="4" id="KW-1185">Reference proteome</keyword>
<dbReference type="NCBIfam" id="NF033504">
    <property type="entry name" value="Ni_dep_LarA"/>
    <property type="match status" value="1"/>
</dbReference>
<feature type="domain" description="Lactate racemase C-terminal" evidence="2">
    <location>
        <begin position="284"/>
        <end position="425"/>
    </location>
</feature>
<dbReference type="InterPro" id="IPR018657">
    <property type="entry name" value="LarA-like_N"/>
</dbReference>
<reference evidence="3" key="1">
    <citation type="submission" date="2021-02" db="EMBL/GenBank/DDBJ databases">
        <title>Skermanella TT6 skin isolate.</title>
        <authorList>
            <person name="Lee K."/>
            <person name="Ganzorig M."/>
        </authorList>
    </citation>
    <scope>NUCLEOTIDE SEQUENCE</scope>
    <source>
        <strain evidence="3">TT6</strain>
    </source>
</reference>
<evidence type="ECO:0000259" key="2">
    <source>
        <dbReference type="Pfam" id="PF21113"/>
    </source>
</evidence>
<evidence type="ECO:0000313" key="3">
    <source>
        <dbReference type="EMBL" id="QQP90455.1"/>
    </source>
</evidence>
<dbReference type="Gene3D" id="3.40.50.11440">
    <property type="match status" value="1"/>
</dbReference>
<dbReference type="InterPro" id="IPR048520">
    <property type="entry name" value="LarA_C"/>
</dbReference>
<proteinExistence type="predicted"/>
<dbReference type="EMBL" id="CP067420">
    <property type="protein sequence ID" value="QQP90455.1"/>
    <property type="molecule type" value="Genomic_DNA"/>
</dbReference>
<dbReference type="Gene3D" id="3.90.226.30">
    <property type="match status" value="1"/>
</dbReference>
<sequence length="432" mass="47363">MQPFKTVDIAFGRGHLTVGLPEEAEVTVIRKASLPKLADQDGAVRAAFANPVDSAPLAELAKGRGSACILICDITRPVPNRLFLRPMIQTLAEAGIPKDRITVLVATGLHRPNEGAELAELVGDPWVLENVRVENHFAMRDEDHADLGRTATRNTPVRIDRRFLDADLRIATGLVEPHFMAGWSGGRKVVAPGVAGHETIRTFHSARFMEDPLAVQCNLVGNPLHEEQLEIVRMIGEIYALNTVIDEDRDLVHVTFGEIIASHLAAVGFIQDVTRIRLPQRFKTVITSSAGYPLDKTYYQTVKGMVTPLDILEPGGTLIIASECSEGMGSKEFRDAQARLVELGPERFLATLTAKSLAEVDEWQTEMQLKPMRIGRVQLYTSGLDEEERRITAVEVIADLDAAVADSIRRHGDSRVAVIPEGPYVVPVVEAA</sequence>
<name>A0ABX7B9L7_9PROT</name>
<dbReference type="InterPro" id="IPR047926">
    <property type="entry name" value="Ni_dep_LarA"/>
</dbReference>
<protein>
    <submittedName>
        <fullName evidence="3">Nickel-dependent lactate racemase</fullName>
    </submittedName>
</protein>
<dbReference type="InterPro" id="IPR048068">
    <property type="entry name" value="LarA-like"/>
</dbReference>
<feature type="domain" description="LarA-like N-terminal" evidence="1">
    <location>
        <begin position="11"/>
        <end position="211"/>
    </location>
</feature>
<dbReference type="Proteomes" id="UP000595197">
    <property type="component" value="Chromosome"/>
</dbReference>
<dbReference type="Pfam" id="PF09861">
    <property type="entry name" value="Lar_N"/>
    <property type="match status" value="1"/>
</dbReference>
<dbReference type="PANTHER" id="PTHR33171">
    <property type="entry name" value="LAR_N DOMAIN-CONTAINING PROTEIN"/>
    <property type="match status" value="1"/>
</dbReference>